<dbReference type="EC" id="2.4.1.25" evidence="3 10"/>
<dbReference type="InterPro" id="IPR017853">
    <property type="entry name" value="GH"/>
</dbReference>
<keyword evidence="13" id="KW-1185">Reference proteome</keyword>
<evidence type="ECO:0000256" key="4">
    <source>
        <dbReference type="ARBA" id="ARBA00020295"/>
    </source>
</evidence>
<organism evidence="12 13">
    <name type="scientific">Roseivivax halodurans JCM 10272</name>
    <dbReference type="NCBI Taxonomy" id="1449350"/>
    <lineage>
        <taxon>Bacteria</taxon>
        <taxon>Pseudomonadati</taxon>
        <taxon>Pseudomonadota</taxon>
        <taxon>Alphaproteobacteria</taxon>
        <taxon>Rhodobacterales</taxon>
        <taxon>Roseobacteraceae</taxon>
        <taxon>Roseivivax</taxon>
    </lineage>
</organism>
<dbReference type="STRING" id="1449350.OCH239_04170"/>
<dbReference type="GO" id="GO:0004134">
    <property type="term" value="F:4-alpha-glucanotransferase activity"/>
    <property type="evidence" value="ECO:0007669"/>
    <property type="project" value="UniProtKB-EC"/>
</dbReference>
<dbReference type="NCBIfam" id="TIGR00217">
    <property type="entry name" value="malQ"/>
    <property type="match status" value="1"/>
</dbReference>
<dbReference type="InterPro" id="IPR003385">
    <property type="entry name" value="Glyco_hydro_77"/>
</dbReference>
<dbReference type="PANTHER" id="PTHR32438:SF5">
    <property type="entry name" value="4-ALPHA-GLUCANOTRANSFERASE DPE1, CHLOROPLASTIC_AMYLOPLASTIC"/>
    <property type="match status" value="1"/>
</dbReference>
<comment type="similarity">
    <text evidence="2 10">Belongs to the disproportionating enzyme family.</text>
</comment>
<evidence type="ECO:0000256" key="7">
    <source>
        <dbReference type="ARBA" id="ARBA00023277"/>
    </source>
</evidence>
<evidence type="ECO:0000256" key="1">
    <source>
        <dbReference type="ARBA" id="ARBA00000439"/>
    </source>
</evidence>
<dbReference type="AlphaFoldDB" id="X7EDV5"/>
<proteinExistence type="inferred from homology"/>
<name>X7EDV5_9RHOB</name>
<dbReference type="SUPFAM" id="SSF51445">
    <property type="entry name" value="(Trans)glycosidases"/>
    <property type="match status" value="1"/>
</dbReference>
<evidence type="ECO:0000256" key="5">
    <source>
        <dbReference type="ARBA" id="ARBA00022676"/>
    </source>
</evidence>
<evidence type="ECO:0000256" key="11">
    <source>
        <dbReference type="SAM" id="MobiDB-lite"/>
    </source>
</evidence>
<evidence type="ECO:0000256" key="8">
    <source>
        <dbReference type="ARBA" id="ARBA00031423"/>
    </source>
</evidence>
<evidence type="ECO:0000256" key="2">
    <source>
        <dbReference type="ARBA" id="ARBA00005684"/>
    </source>
</evidence>
<dbReference type="GO" id="GO:0005975">
    <property type="term" value="P:carbohydrate metabolic process"/>
    <property type="evidence" value="ECO:0007669"/>
    <property type="project" value="InterPro"/>
</dbReference>
<feature type="region of interest" description="Disordered" evidence="11">
    <location>
        <begin position="1"/>
        <end position="27"/>
    </location>
</feature>
<dbReference type="PATRIC" id="fig|1449350.3.peg.2552"/>
<evidence type="ECO:0000256" key="10">
    <source>
        <dbReference type="RuleBase" id="RU361207"/>
    </source>
</evidence>
<protein>
    <recommendedName>
        <fullName evidence="4 10">4-alpha-glucanotransferase</fullName>
        <ecNumber evidence="3 10">2.4.1.25</ecNumber>
    </recommendedName>
    <alternativeName>
        <fullName evidence="8 10">Amylomaltase</fullName>
    </alternativeName>
    <alternativeName>
        <fullName evidence="9 10">Disproportionating enzyme</fullName>
    </alternativeName>
</protein>
<comment type="caution">
    <text evidence="12">The sequence shown here is derived from an EMBL/GenBank/DDBJ whole genome shotgun (WGS) entry which is preliminary data.</text>
</comment>
<sequence>MMTSPLDRISRHHGLTLAYDDPEGGPMRPVPDETKRLILEGLHVDPEAEPEGHPAPERMTVPEEARCHLPGELSDAPAWGIFCQLYELRSARNWGIGDFADLAELARICATAGADFLGINPVHALFLADPDRRSPFFPSNRRFLNPLYIAPDRVPGAQNTEEARALRSGDLVDYPAVAEVKLRALRAAFDAQPPAGAHAKDFETFCAEGGTPLRLHALFEAISSRMAAEGHGAGWRDWPEEMRDPNSPQVAEMAERLAQDVAFHLWLQWIARLQLREAQEAALDAGMRIGLYLDVAVGEAPDGSSTWSGAAAELPGLAIGAPPDMFATEGQVWGLSAPSPVALESQDFAPFAEMIAAQLHDAGALRIDHAMALWQLFLVPEGESPARGTHLRFPFPDMLRTLSRLSREHEALVIGEDLGFVPAGFRDAMAEANILSYRILYFEQTERGFVSAAEYPVKALACLSTHDLPVLAGWWRGEDVELRREYGMVGPERSAADAAHRAEERADLVSKLRRDAGLEGAADIHSGTLPDAVLDAAHRFIARTPCLLTGVRLADLVGPEAPTNLPGTTDEYPNWRPRCPVDLDALPAHPVFARVTALMREERPRPAPKERT</sequence>
<keyword evidence="7 10" id="KW-0119">Carbohydrate metabolism</keyword>
<dbReference type="Pfam" id="PF02446">
    <property type="entry name" value="Glyco_hydro_77"/>
    <property type="match status" value="1"/>
</dbReference>
<keyword evidence="6 10" id="KW-0808">Transferase</keyword>
<evidence type="ECO:0000313" key="12">
    <source>
        <dbReference type="EMBL" id="ETX14269.1"/>
    </source>
</evidence>
<evidence type="ECO:0000313" key="13">
    <source>
        <dbReference type="Proteomes" id="UP000022447"/>
    </source>
</evidence>
<dbReference type="eggNOG" id="COG1640">
    <property type="taxonomic scope" value="Bacteria"/>
</dbReference>
<evidence type="ECO:0000256" key="6">
    <source>
        <dbReference type="ARBA" id="ARBA00022679"/>
    </source>
</evidence>
<evidence type="ECO:0000256" key="9">
    <source>
        <dbReference type="ARBA" id="ARBA00031501"/>
    </source>
</evidence>
<comment type="catalytic activity">
    <reaction evidence="1 10">
        <text>Transfers a segment of a (1-&gt;4)-alpha-D-glucan to a new position in an acceptor, which may be glucose or a (1-&gt;4)-alpha-D-glucan.</text>
        <dbReference type="EC" id="2.4.1.25"/>
    </reaction>
</comment>
<dbReference type="EMBL" id="JALZ01000012">
    <property type="protein sequence ID" value="ETX14269.1"/>
    <property type="molecule type" value="Genomic_DNA"/>
</dbReference>
<dbReference type="Gene3D" id="3.20.20.80">
    <property type="entry name" value="Glycosidases"/>
    <property type="match status" value="1"/>
</dbReference>
<dbReference type="Proteomes" id="UP000022447">
    <property type="component" value="Unassembled WGS sequence"/>
</dbReference>
<reference evidence="12 13" key="1">
    <citation type="submission" date="2014-01" db="EMBL/GenBank/DDBJ databases">
        <title>Roseivivax halodurans JCM 10272 Genome Sequencing.</title>
        <authorList>
            <person name="Lai Q."/>
            <person name="Li G."/>
            <person name="Shao Z."/>
        </authorList>
    </citation>
    <scope>NUCLEOTIDE SEQUENCE [LARGE SCALE GENOMIC DNA]</scope>
    <source>
        <strain evidence="12 13">JCM 10272</strain>
    </source>
</reference>
<accession>X7EDV5</accession>
<gene>
    <name evidence="12" type="ORF">OCH239_04170</name>
</gene>
<dbReference type="PANTHER" id="PTHR32438">
    <property type="entry name" value="4-ALPHA-GLUCANOTRANSFERASE DPE1, CHLOROPLASTIC/AMYLOPLASTIC"/>
    <property type="match status" value="1"/>
</dbReference>
<keyword evidence="5 10" id="KW-0328">Glycosyltransferase</keyword>
<evidence type="ECO:0000256" key="3">
    <source>
        <dbReference type="ARBA" id="ARBA00012560"/>
    </source>
</evidence>